<accession>A0A7W4V1R3</accession>
<comment type="caution">
    <text evidence="1">The sequence shown here is derived from an EMBL/GenBank/DDBJ whole genome shotgun (WGS) entry which is preliminary data.</text>
</comment>
<organism evidence="1 2">
    <name type="scientific">Microbacterium endophyticum</name>
    <dbReference type="NCBI Taxonomy" id="1526412"/>
    <lineage>
        <taxon>Bacteria</taxon>
        <taxon>Bacillati</taxon>
        <taxon>Actinomycetota</taxon>
        <taxon>Actinomycetes</taxon>
        <taxon>Micrococcales</taxon>
        <taxon>Microbacteriaceae</taxon>
        <taxon>Microbacterium</taxon>
    </lineage>
</organism>
<sequence length="53" mass="5850">MTILAIIYAGGKKAYASLMPPGHWHCTRYLPETAPTQRSSKFSIRLAHPDAGH</sequence>
<reference evidence="1 2" key="1">
    <citation type="submission" date="2020-08" db="EMBL/GenBank/DDBJ databases">
        <title>Sequencing the genomes of 1000 actinobacteria strains.</title>
        <authorList>
            <person name="Klenk H.-P."/>
        </authorList>
    </citation>
    <scope>NUCLEOTIDE SEQUENCE [LARGE SCALE GENOMIC DNA]</scope>
    <source>
        <strain evidence="1 2">DSM 27099</strain>
    </source>
</reference>
<gene>
    <name evidence="1" type="ORF">FHX49_000838</name>
</gene>
<dbReference type="EMBL" id="JACHWQ010000002">
    <property type="protein sequence ID" value="MBB2975272.1"/>
    <property type="molecule type" value="Genomic_DNA"/>
</dbReference>
<dbReference type="Proteomes" id="UP000529310">
    <property type="component" value="Unassembled WGS sequence"/>
</dbReference>
<evidence type="ECO:0000313" key="1">
    <source>
        <dbReference type="EMBL" id="MBB2975272.1"/>
    </source>
</evidence>
<dbReference type="AlphaFoldDB" id="A0A7W4V1R3"/>
<proteinExistence type="predicted"/>
<name>A0A7W4V1R3_9MICO</name>
<keyword evidence="2" id="KW-1185">Reference proteome</keyword>
<protein>
    <submittedName>
        <fullName evidence="1">Uncharacterized protein</fullName>
    </submittedName>
</protein>
<evidence type="ECO:0000313" key="2">
    <source>
        <dbReference type="Proteomes" id="UP000529310"/>
    </source>
</evidence>